<feature type="chain" id="PRO_5001648222" evidence="1">
    <location>
        <begin position="20"/>
        <end position="57"/>
    </location>
</feature>
<keyword evidence="3" id="KW-1185">Reference proteome</keyword>
<reference evidence="2 3" key="1">
    <citation type="journal article" date="2014" name="Nat. Commun.">
        <title>Molecular traces of alternative social organization in a termite genome.</title>
        <authorList>
            <person name="Terrapon N."/>
            <person name="Li C."/>
            <person name="Robertson H.M."/>
            <person name="Ji L."/>
            <person name="Meng X."/>
            <person name="Booth W."/>
            <person name="Chen Z."/>
            <person name="Childers C.P."/>
            <person name="Glastad K.M."/>
            <person name="Gokhale K."/>
            <person name="Gowin J."/>
            <person name="Gronenberg W."/>
            <person name="Hermansen R.A."/>
            <person name="Hu H."/>
            <person name="Hunt B.G."/>
            <person name="Huylmans A.K."/>
            <person name="Khalil S.M."/>
            <person name="Mitchell R.D."/>
            <person name="Munoz-Torres M.C."/>
            <person name="Mustard J.A."/>
            <person name="Pan H."/>
            <person name="Reese J.T."/>
            <person name="Scharf M.E."/>
            <person name="Sun F."/>
            <person name="Vogel H."/>
            <person name="Xiao J."/>
            <person name="Yang W."/>
            <person name="Yang Z."/>
            <person name="Yang Z."/>
            <person name="Zhou J."/>
            <person name="Zhu J."/>
            <person name="Brent C.S."/>
            <person name="Elsik C.G."/>
            <person name="Goodisman M.A."/>
            <person name="Liberles D.A."/>
            <person name="Roe R.M."/>
            <person name="Vargo E.L."/>
            <person name="Vilcinskas A."/>
            <person name="Wang J."/>
            <person name="Bornberg-Bauer E."/>
            <person name="Korb J."/>
            <person name="Zhang G."/>
            <person name="Liebig J."/>
        </authorList>
    </citation>
    <scope>NUCLEOTIDE SEQUENCE [LARGE SCALE GENOMIC DNA]</scope>
    <source>
        <tissue evidence="2">Whole organism</tissue>
    </source>
</reference>
<keyword evidence="1" id="KW-0732">Signal</keyword>
<gene>
    <name evidence="2" type="ORF">L798_05059</name>
</gene>
<accession>A0A067RL61</accession>
<organism evidence="2 3">
    <name type="scientific">Zootermopsis nevadensis</name>
    <name type="common">Dampwood termite</name>
    <dbReference type="NCBI Taxonomy" id="136037"/>
    <lineage>
        <taxon>Eukaryota</taxon>
        <taxon>Metazoa</taxon>
        <taxon>Ecdysozoa</taxon>
        <taxon>Arthropoda</taxon>
        <taxon>Hexapoda</taxon>
        <taxon>Insecta</taxon>
        <taxon>Pterygota</taxon>
        <taxon>Neoptera</taxon>
        <taxon>Polyneoptera</taxon>
        <taxon>Dictyoptera</taxon>
        <taxon>Blattodea</taxon>
        <taxon>Blattoidea</taxon>
        <taxon>Termitoidae</taxon>
        <taxon>Termopsidae</taxon>
        <taxon>Zootermopsis</taxon>
    </lineage>
</organism>
<evidence type="ECO:0000313" key="2">
    <source>
        <dbReference type="EMBL" id="KDR20274.1"/>
    </source>
</evidence>
<dbReference type="AlphaFoldDB" id="A0A067RL61"/>
<name>A0A067RL61_ZOONE</name>
<proteinExistence type="predicted"/>
<sequence>MSSSSMSVAFLWRMLVALFQEVYKLLATLGQQNEHRFHLAGCEGRAQCGPHLSPALT</sequence>
<protein>
    <submittedName>
        <fullName evidence="2">Uncharacterized protein</fullName>
    </submittedName>
</protein>
<feature type="signal peptide" evidence="1">
    <location>
        <begin position="1"/>
        <end position="19"/>
    </location>
</feature>
<evidence type="ECO:0000313" key="3">
    <source>
        <dbReference type="Proteomes" id="UP000027135"/>
    </source>
</evidence>
<evidence type="ECO:0000256" key="1">
    <source>
        <dbReference type="SAM" id="SignalP"/>
    </source>
</evidence>
<dbReference type="InParanoid" id="A0A067RL61"/>
<dbReference type="Proteomes" id="UP000027135">
    <property type="component" value="Unassembled WGS sequence"/>
</dbReference>
<dbReference type="EMBL" id="KK852611">
    <property type="protein sequence ID" value="KDR20274.1"/>
    <property type="molecule type" value="Genomic_DNA"/>
</dbReference>